<accession>A0A368TRV4</accession>
<dbReference type="RefSeq" id="WP_114488183.1">
    <property type="nucleotide sequence ID" value="NZ_CBCSHM010000091.1"/>
</dbReference>
<name>A0A368TRV4_9GAMM</name>
<reference evidence="1 2" key="1">
    <citation type="submission" date="2018-07" db="EMBL/GenBank/DDBJ databases">
        <title>Halomonas rutogse sp. nov., isolated from Lake TangqianCo on Tibetan Plateau.</title>
        <authorList>
            <person name="Lu H."/>
            <person name="Xing P."/>
            <person name="Wu Q."/>
        </authorList>
    </citation>
    <scope>NUCLEOTIDE SEQUENCE [LARGE SCALE GENOMIC DNA]</scope>
    <source>
        <strain evidence="1 2">TQ8S</strain>
    </source>
</reference>
<dbReference type="Proteomes" id="UP000253204">
    <property type="component" value="Unassembled WGS sequence"/>
</dbReference>
<sequence length="176" mass="20524">MEWFIIVFILMMVAAPVMWLKPSPRQKRLVHLRNTLRQHGVTIKMEKPPLHDFKGTMPAYCWKYPEQAPGPDFVLVRETHASEALEVYLPGWRWRVAPLRPLPEQAERHLVALLERLPQDVVIVESNRSALTIWWWESQGAERFLKYLDDFQALRDALAGHSDQPRPASPDKPLDT</sequence>
<proteinExistence type="predicted"/>
<organism evidence="1 2">
    <name type="scientific">Vreelandella rituensis</name>
    <dbReference type="NCBI Taxonomy" id="2282306"/>
    <lineage>
        <taxon>Bacteria</taxon>
        <taxon>Pseudomonadati</taxon>
        <taxon>Pseudomonadota</taxon>
        <taxon>Gammaproteobacteria</taxon>
        <taxon>Oceanospirillales</taxon>
        <taxon>Halomonadaceae</taxon>
        <taxon>Vreelandella</taxon>
    </lineage>
</organism>
<comment type="caution">
    <text evidence="1">The sequence shown here is derived from an EMBL/GenBank/DDBJ whole genome shotgun (WGS) entry which is preliminary data.</text>
</comment>
<evidence type="ECO:0000313" key="2">
    <source>
        <dbReference type="Proteomes" id="UP000253204"/>
    </source>
</evidence>
<dbReference type="OrthoDB" id="5731018at2"/>
<keyword evidence="2" id="KW-1185">Reference proteome</keyword>
<dbReference type="AlphaFoldDB" id="A0A368TRV4"/>
<evidence type="ECO:0000313" key="1">
    <source>
        <dbReference type="EMBL" id="RCV86977.1"/>
    </source>
</evidence>
<gene>
    <name evidence="1" type="ORF">DU506_17535</name>
</gene>
<protein>
    <submittedName>
        <fullName evidence="1">Preprotein translocase subunit YajC</fullName>
    </submittedName>
</protein>
<dbReference type="EMBL" id="QPIJ01000057">
    <property type="protein sequence ID" value="RCV86977.1"/>
    <property type="molecule type" value="Genomic_DNA"/>
</dbReference>